<accession>A0A9P6TBM9</accession>
<feature type="non-terminal residue" evidence="1">
    <location>
        <position position="1"/>
    </location>
</feature>
<dbReference type="AlphaFoldDB" id="A0A9P6TBM9"/>
<organism evidence="1 2">
    <name type="scientific">Cronartium quercuum f. sp. fusiforme G11</name>
    <dbReference type="NCBI Taxonomy" id="708437"/>
    <lineage>
        <taxon>Eukaryota</taxon>
        <taxon>Fungi</taxon>
        <taxon>Dikarya</taxon>
        <taxon>Basidiomycota</taxon>
        <taxon>Pucciniomycotina</taxon>
        <taxon>Pucciniomycetes</taxon>
        <taxon>Pucciniales</taxon>
        <taxon>Coleosporiaceae</taxon>
        <taxon>Cronartium</taxon>
    </lineage>
</organism>
<evidence type="ECO:0000313" key="1">
    <source>
        <dbReference type="EMBL" id="KAG0146437.1"/>
    </source>
</evidence>
<gene>
    <name evidence="1" type="ORF">CROQUDRAFT_44440</name>
</gene>
<sequence>PQAKQWSDSWQKVEIEAMLSPSLNAMLANDPPAQEELDSQLPGITNPQVSLHRLYYLLW</sequence>
<name>A0A9P6TBM9_9BASI</name>
<dbReference type="Proteomes" id="UP000886653">
    <property type="component" value="Unassembled WGS sequence"/>
</dbReference>
<protein>
    <submittedName>
        <fullName evidence="1">Uncharacterized protein</fullName>
    </submittedName>
</protein>
<comment type="caution">
    <text evidence="1">The sequence shown here is derived from an EMBL/GenBank/DDBJ whole genome shotgun (WGS) entry which is preliminary data.</text>
</comment>
<keyword evidence="2" id="KW-1185">Reference proteome</keyword>
<dbReference type="EMBL" id="MU167261">
    <property type="protein sequence ID" value="KAG0146437.1"/>
    <property type="molecule type" value="Genomic_DNA"/>
</dbReference>
<proteinExistence type="predicted"/>
<evidence type="ECO:0000313" key="2">
    <source>
        <dbReference type="Proteomes" id="UP000886653"/>
    </source>
</evidence>
<reference evidence="1" key="1">
    <citation type="submission" date="2013-11" db="EMBL/GenBank/DDBJ databases">
        <title>Genome sequence of the fusiform rust pathogen reveals effectors for host alternation and coevolution with pine.</title>
        <authorList>
            <consortium name="DOE Joint Genome Institute"/>
            <person name="Smith K."/>
            <person name="Pendleton A."/>
            <person name="Kubisiak T."/>
            <person name="Anderson C."/>
            <person name="Salamov A."/>
            <person name="Aerts A."/>
            <person name="Riley R."/>
            <person name="Clum A."/>
            <person name="Lindquist E."/>
            <person name="Ence D."/>
            <person name="Campbell M."/>
            <person name="Kronenberg Z."/>
            <person name="Feau N."/>
            <person name="Dhillon B."/>
            <person name="Hamelin R."/>
            <person name="Burleigh J."/>
            <person name="Smith J."/>
            <person name="Yandell M."/>
            <person name="Nelson C."/>
            <person name="Grigoriev I."/>
            <person name="Davis J."/>
        </authorList>
    </citation>
    <scope>NUCLEOTIDE SEQUENCE</scope>
    <source>
        <strain evidence="1">G11</strain>
    </source>
</reference>